<evidence type="ECO:0000256" key="7">
    <source>
        <dbReference type="ARBA" id="ARBA00023065"/>
    </source>
</evidence>
<accession>A0ABT6MX74</accession>
<organism evidence="16 17">
    <name type="scientific">Sphingomonas oryzagri</name>
    <dbReference type="NCBI Taxonomy" id="3042314"/>
    <lineage>
        <taxon>Bacteria</taxon>
        <taxon>Pseudomonadati</taxon>
        <taxon>Pseudomonadota</taxon>
        <taxon>Alphaproteobacteria</taxon>
        <taxon>Sphingomonadales</taxon>
        <taxon>Sphingomonadaceae</taxon>
        <taxon>Sphingomonas</taxon>
    </lineage>
</organism>
<keyword evidence="10 11" id="KW-0998">Cell outer membrane</keyword>
<evidence type="ECO:0000256" key="12">
    <source>
        <dbReference type="RuleBase" id="RU003357"/>
    </source>
</evidence>
<comment type="subcellular location">
    <subcellularLocation>
        <location evidence="1 11">Cell outer membrane</location>
        <topology evidence="1 11">Multi-pass membrane protein</topology>
    </subcellularLocation>
</comment>
<protein>
    <submittedName>
        <fullName evidence="16">TonB-dependent receptor</fullName>
    </submittedName>
</protein>
<dbReference type="Pfam" id="PF07715">
    <property type="entry name" value="Plug"/>
    <property type="match status" value="1"/>
</dbReference>
<keyword evidence="4" id="KW-0410">Iron transport</keyword>
<dbReference type="PROSITE" id="PS52016">
    <property type="entry name" value="TONB_DEPENDENT_REC_3"/>
    <property type="match status" value="1"/>
</dbReference>
<dbReference type="EMBL" id="JARYGZ010000001">
    <property type="protein sequence ID" value="MDH7637625.1"/>
    <property type="molecule type" value="Genomic_DNA"/>
</dbReference>
<evidence type="ECO:0000256" key="9">
    <source>
        <dbReference type="ARBA" id="ARBA00023136"/>
    </source>
</evidence>
<keyword evidence="16" id="KW-0675">Receptor</keyword>
<evidence type="ECO:0000256" key="4">
    <source>
        <dbReference type="ARBA" id="ARBA00022496"/>
    </source>
</evidence>
<sequence length="752" mass="81090">MRVSTRPGLACHISLVALALAMPSALHAQQQASDAPAADAGGPSPEIVVVGKRLQNLRNVAGTVNVLSSQQLQTAGAKDAEDIFKLTPGIQFNKGSADGSLLTIRGIGTNTSSDNTSVGQLPTGIYIEDVPFTDPFQYISTPDLSAFDLDAVKVMRGPQGALYGSGSLGGAVNYTFKKPDLDKIGGSFLTTLDSAQGGNTRPSVYGAFNLPLVTDKLALRVVGQYQDDPAYQDNIGTGKTNVNGRTVKGGRALLLFKPVEDLTIDALYIYQQSHQGDTSASVGPDVRYYDSPRPSSYTSHFSMAKLEINYRLGPVKLTSLTAHQSKVRNLDGDLTRLLVPDATVGIDVPSEDIYGFGPFPDVKEARNVEQRSSNGFSQEFRVASADKSAFNWLIGAFGQNVNFHRTQDVYLVGADDPTYGDSFFNVHRDGEAKERAIFGEANLDLGALEVGAGGRYFDTSVKFHQTRVATLEAGAQDVRYSHSENGFTPKFQARYRFDSHVIVYADAAKGYRFGGVNTAPGSKTYKSDNLWNYEAGIRLQPTRTLNFDVAGFYIDWKRPQITSADQNGFLIVSNVAKATSKGVEVSAQWHPVRSFTVSAGATYTDAKTDAPFQSTRNFGTDVAGDYSGNFTVPSGTRLPGTPKIQASLQPEFKTAGPFDTTMTLSGTLSYTGSRRAQIDSDLTLPSYTTVDVRAKLARDGWDGSIGIENLFGSKGISSAAYSYFSTGTGTDGYADYYLIRPRIISVSLRKDF</sequence>
<evidence type="ECO:0000313" key="17">
    <source>
        <dbReference type="Proteomes" id="UP001160625"/>
    </source>
</evidence>
<evidence type="ECO:0000256" key="13">
    <source>
        <dbReference type="SAM" id="SignalP"/>
    </source>
</evidence>
<dbReference type="RefSeq" id="WP_281042969.1">
    <property type="nucleotide sequence ID" value="NZ_JARYGZ010000001.1"/>
</dbReference>
<gene>
    <name evidence="16" type="ORF">QGN17_02670</name>
</gene>
<feature type="chain" id="PRO_5047216843" evidence="13">
    <location>
        <begin position="29"/>
        <end position="752"/>
    </location>
</feature>
<name>A0ABT6MX74_9SPHN</name>
<evidence type="ECO:0000256" key="2">
    <source>
        <dbReference type="ARBA" id="ARBA00022448"/>
    </source>
</evidence>
<feature type="domain" description="TonB-dependent receptor-like beta-barrel" evidence="14">
    <location>
        <begin position="287"/>
        <end position="710"/>
    </location>
</feature>
<dbReference type="Pfam" id="PF00593">
    <property type="entry name" value="TonB_dep_Rec_b-barrel"/>
    <property type="match status" value="1"/>
</dbReference>
<proteinExistence type="inferred from homology"/>
<evidence type="ECO:0000256" key="8">
    <source>
        <dbReference type="ARBA" id="ARBA00023077"/>
    </source>
</evidence>
<evidence type="ECO:0000256" key="6">
    <source>
        <dbReference type="ARBA" id="ARBA00023004"/>
    </source>
</evidence>
<evidence type="ECO:0000259" key="15">
    <source>
        <dbReference type="Pfam" id="PF07715"/>
    </source>
</evidence>
<dbReference type="InterPro" id="IPR036942">
    <property type="entry name" value="Beta-barrel_TonB_sf"/>
</dbReference>
<dbReference type="PANTHER" id="PTHR32552">
    <property type="entry name" value="FERRICHROME IRON RECEPTOR-RELATED"/>
    <property type="match status" value="1"/>
</dbReference>
<dbReference type="InterPro" id="IPR039426">
    <property type="entry name" value="TonB-dep_rcpt-like"/>
</dbReference>
<keyword evidence="8 12" id="KW-0798">TonB box</keyword>
<dbReference type="PANTHER" id="PTHR32552:SF81">
    <property type="entry name" value="TONB-DEPENDENT OUTER MEMBRANE RECEPTOR"/>
    <property type="match status" value="1"/>
</dbReference>
<keyword evidence="6" id="KW-0408">Iron</keyword>
<dbReference type="Gene3D" id="2.40.170.20">
    <property type="entry name" value="TonB-dependent receptor, beta-barrel domain"/>
    <property type="match status" value="1"/>
</dbReference>
<dbReference type="Proteomes" id="UP001160625">
    <property type="component" value="Unassembled WGS sequence"/>
</dbReference>
<keyword evidence="5 11" id="KW-0812">Transmembrane</keyword>
<feature type="domain" description="TonB-dependent receptor plug" evidence="15">
    <location>
        <begin position="57"/>
        <end position="171"/>
    </location>
</feature>
<keyword evidence="13" id="KW-0732">Signal</keyword>
<evidence type="ECO:0000313" key="16">
    <source>
        <dbReference type="EMBL" id="MDH7637625.1"/>
    </source>
</evidence>
<evidence type="ECO:0000256" key="1">
    <source>
        <dbReference type="ARBA" id="ARBA00004571"/>
    </source>
</evidence>
<evidence type="ECO:0000256" key="3">
    <source>
        <dbReference type="ARBA" id="ARBA00022452"/>
    </source>
</evidence>
<keyword evidence="9 11" id="KW-0472">Membrane</keyword>
<evidence type="ECO:0000256" key="10">
    <source>
        <dbReference type="ARBA" id="ARBA00023237"/>
    </source>
</evidence>
<evidence type="ECO:0000256" key="11">
    <source>
        <dbReference type="PROSITE-ProRule" id="PRU01360"/>
    </source>
</evidence>
<dbReference type="InterPro" id="IPR012910">
    <property type="entry name" value="Plug_dom"/>
</dbReference>
<dbReference type="SUPFAM" id="SSF56935">
    <property type="entry name" value="Porins"/>
    <property type="match status" value="1"/>
</dbReference>
<keyword evidence="7" id="KW-0406">Ion transport</keyword>
<dbReference type="InterPro" id="IPR000531">
    <property type="entry name" value="Beta-barrel_TonB"/>
</dbReference>
<evidence type="ECO:0000256" key="5">
    <source>
        <dbReference type="ARBA" id="ARBA00022692"/>
    </source>
</evidence>
<reference evidence="16" key="1">
    <citation type="submission" date="2023-04" db="EMBL/GenBank/DDBJ databases">
        <title>Sphingomonas sp. MAHUQ-71 isolated from rice field.</title>
        <authorList>
            <person name="Huq M.A."/>
        </authorList>
    </citation>
    <scope>NUCLEOTIDE SEQUENCE</scope>
    <source>
        <strain evidence="16">MAHUQ-71</strain>
    </source>
</reference>
<evidence type="ECO:0000259" key="14">
    <source>
        <dbReference type="Pfam" id="PF00593"/>
    </source>
</evidence>
<comment type="similarity">
    <text evidence="11 12">Belongs to the TonB-dependent receptor family.</text>
</comment>
<keyword evidence="17" id="KW-1185">Reference proteome</keyword>
<feature type="signal peptide" evidence="13">
    <location>
        <begin position="1"/>
        <end position="28"/>
    </location>
</feature>
<keyword evidence="3 11" id="KW-1134">Transmembrane beta strand</keyword>
<comment type="caution">
    <text evidence="16">The sequence shown here is derived from an EMBL/GenBank/DDBJ whole genome shotgun (WGS) entry which is preliminary data.</text>
</comment>
<keyword evidence="2 11" id="KW-0813">Transport</keyword>